<proteinExistence type="predicted"/>
<evidence type="ECO:0000313" key="1">
    <source>
        <dbReference type="EMBL" id="MBP3950973.1"/>
    </source>
</evidence>
<dbReference type="EMBL" id="JAGKSQ010000003">
    <property type="protein sequence ID" value="MBP3950973.1"/>
    <property type="molecule type" value="Genomic_DNA"/>
</dbReference>
<reference evidence="1" key="1">
    <citation type="submission" date="2021-03" db="EMBL/GenBank/DDBJ databases">
        <title>Bacillus suaedae sp. nov., isolated from Suaeda aralocaspica.</title>
        <authorList>
            <person name="Lei R.F.R."/>
        </authorList>
    </citation>
    <scope>NUCLEOTIDE SEQUENCE</scope>
    <source>
        <strain evidence="1">YZJH907-2</strain>
    </source>
</reference>
<protein>
    <submittedName>
        <fullName evidence="1">Uncharacterized protein</fullName>
    </submittedName>
</protein>
<organism evidence="1 2">
    <name type="scientific">Halalkalibacter suaedae</name>
    <dbReference type="NCBI Taxonomy" id="2822140"/>
    <lineage>
        <taxon>Bacteria</taxon>
        <taxon>Bacillati</taxon>
        <taxon>Bacillota</taxon>
        <taxon>Bacilli</taxon>
        <taxon>Bacillales</taxon>
        <taxon>Bacillaceae</taxon>
        <taxon>Halalkalibacter</taxon>
    </lineage>
</organism>
<dbReference type="RefSeq" id="WP_210596684.1">
    <property type="nucleotide sequence ID" value="NZ_JAGKSQ010000003.1"/>
</dbReference>
<dbReference type="AlphaFoldDB" id="A0A940WVB6"/>
<gene>
    <name evidence="1" type="ORF">J7W16_07485</name>
</gene>
<name>A0A940WVB6_9BACI</name>
<keyword evidence="2" id="KW-1185">Reference proteome</keyword>
<accession>A0A940WVB6</accession>
<evidence type="ECO:0000313" key="2">
    <source>
        <dbReference type="Proteomes" id="UP000678228"/>
    </source>
</evidence>
<dbReference type="Proteomes" id="UP000678228">
    <property type="component" value="Unassembled WGS sequence"/>
</dbReference>
<sequence length="195" mass="23129">MIKIIESFHFIHENPQFLKRQFSISKDHIFQAIEGVHATVEWLKTSVFHLIVDDLTFHISDEPINFPGELAIEEREDFHPVVYINVMSIVDDYQKQEFLYDMKVSNTTCFDYAAFVTLHEVGHYVQALIGGRGKSKKEKIYDYFDRGEHHYDCFVEHMKHGDSYEEKKRYRNIPHEKAADDFARVYLNCLKRESC</sequence>
<comment type="caution">
    <text evidence="1">The sequence shown here is derived from an EMBL/GenBank/DDBJ whole genome shotgun (WGS) entry which is preliminary data.</text>
</comment>